<dbReference type="AlphaFoldDB" id="A0AAE3QSI0"/>
<dbReference type="SUPFAM" id="SSF52172">
    <property type="entry name" value="CheY-like"/>
    <property type="match status" value="1"/>
</dbReference>
<feature type="modified residue" description="4-aspartylphosphate" evidence="2">
    <location>
        <position position="107"/>
    </location>
</feature>
<evidence type="ECO:0000256" key="2">
    <source>
        <dbReference type="PROSITE-ProRule" id="PRU00169"/>
    </source>
</evidence>
<reference evidence="5 7" key="1">
    <citation type="submission" date="2023-05" db="EMBL/GenBank/DDBJ databases">
        <authorList>
            <person name="Zhang X."/>
        </authorList>
    </citation>
    <scope>NUCLEOTIDE SEQUENCE</scope>
    <source>
        <strain evidence="6 7">DM2B3-1</strain>
        <strain evidence="5">YF14B1</strain>
    </source>
</reference>
<dbReference type="PANTHER" id="PTHR44591">
    <property type="entry name" value="STRESS RESPONSE REGULATOR PROTEIN 1"/>
    <property type="match status" value="1"/>
</dbReference>
<evidence type="ECO:0000256" key="3">
    <source>
        <dbReference type="SAM" id="MobiDB-lite"/>
    </source>
</evidence>
<dbReference type="RefSeq" id="WP_313982001.1">
    <property type="nucleotide sequence ID" value="NZ_JASJOS010000008.1"/>
</dbReference>
<evidence type="ECO:0000313" key="8">
    <source>
        <dbReference type="Proteomes" id="UP001241110"/>
    </source>
</evidence>
<dbReference type="CDD" id="cd00156">
    <property type="entry name" value="REC"/>
    <property type="match status" value="1"/>
</dbReference>
<dbReference type="EMBL" id="JASJOT010000004">
    <property type="protein sequence ID" value="MDJ1492900.1"/>
    <property type="molecule type" value="Genomic_DNA"/>
</dbReference>
<dbReference type="Proteomes" id="UP001241110">
    <property type="component" value="Unassembled WGS sequence"/>
</dbReference>
<keyword evidence="7" id="KW-1185">Reference proteome</keyword>
<dbReference type="Proteomes" id="UP001228581">
    <property type="component" value="Unassembled WGS sequence"/>
</dbReference>
<dbReference type="SMART" id="SM00448">
    <property type="entry name" value="REC"/>
    <property type="match status" value="1"/>
</dbReference>
<dbReference type="InterPro" id="IPR001789">
    <property type="entry name" value="Sig_transdc_resp-reg_receiver"/>
</dbReference>
<accession>A0AAE3QSI0</accession>
<feature type="region of interest" description="Disordered" evidence="3">
    <location>
        <begin position="37"/>
        <end position="61"/>
    </location>
</feature>
<keyword evidence="1 2" id="KW-0597">Phosphoprotein</keyword>
<dbReference type="PANTHER" id="PTHR44591:SF23">
    <property type="entry name" value="CHEY SUBFAMILY"/>
    <property type="match status" value="1"/>
</dbReference>
<dbReference type="PROSITE" id="PS50110">
    <property type="entry name" value="RESPONSE_REGULATORY"/>
    <property type="match status" value="1"/>
</dbReference>
<feature type="compositionally biased region" description="Polar residues" evidence="3">
    <location>
        <begin position="37"/>
        <end position="47"/>
    </location>
</feature>
<dbReference type="GO" id="GO:0000160">
    <property type="term" value="P:phosphorelay signal transduction system"/>
    <property type="evidence" value="ECO:0007669"/>
    <property type="project" value="InterPro"/>
</dbReference>
<organism evidence="5 8">
    <name type="scientific">Xanthocytophaga flava</name>
    <dbReference type="NCBI Taxonomy" id="3048013"/>
    <lineage>
        <taxon>Bacteria</taxon>
        <taxon>Pseudomonadati</taxon>
        <taxon>Bacteroidota</taxon>
        <taxon>Cytophagia</taxon>
        <taxon>Cytophagales</taxon>
        <taxon>Rhodocytophagaceae</taxon>
        <taxon>Xanthocytophaga</taxon>
    </lineage>
</organism>
<dbReference type="InterPro" id="IPR050595">
    <property type="entry name" value="Bact_response_regulator"/>
</dbReference>
<gene>
    <name evidence="5" type="ORF">QNI16_19475</name>
    <name evidence="6" type="ORF">QNI19_08155</name>
</gene>
<dbReference type="EMBL" id="JASJOS010000008">
    <property type="protein sequence ID" value="MDJ1482690.1"/>
    <property type="molecule type" value="Genomic_DNA"/>
</dbReference>
<evidence type="ECO:0000256" key="1">
    <source>
        <dbReference type="ARBA" id="ARBA00022553"/>
    </source>
</evidence>
<proteinExistence type="predicted"/>
<name>A0AAE3QSI0_9BACT</name>
<evidence type="ECO:0000259" key="4">
    <source>
        <dbReference type="PROSITE" id="PS50110"/>
    </source>
</evidence>
<dbReference type="Gene3D" id="3.40.50.2300">
    <property type="match status" value="1"/>
</dbReference>
<feature type="domain" description="Response regulatory" evidence="4">
    <location>
        <begin position="50"/>
        <end position="183"/>
    </location>
</feature>
<evidence type="ECO:0000313" key="7">
    <source>
        <dbReference type="Proteomes" id="UP001228581"/>
    </source>
</evidence>
<protein>
    <submittedName>
        <fullName evidence="5">Response regulator</fullName>
    </submittedName>
</protein>
<comment type="caution">
    <text evidence="5">The sequence shown here is derived from an EMBL/GenBank/DDBJ whole genome shotgun (WGS) entry which is preliminary data.</text>
</comment>
<feature type="compositionally biased region" description="Basic and acidic residues" evidence="3">
    <location>
        <begin position="48"/>
        <end position="61"/>
    </location>
</feature>
<dbReference type="InterPro" id="IPR011006">
    <property type="entry name" value="CheY-like_superfamily"/>
</dbReference>
<sequence length="188" mass="21515">MLVKIYVVDDDPVDRMIFEKHIQKVCNEQFYTIKASQQNSEENSSLPKSEHKINSEGQSDRDVMEQPLEQIQVKVSCFSTASAALAQIRTLFLKGDFDTLPDLIFLDMVLPQMDGWEFIKKLADLLIAIPGYNNIKSKLGIYLLTSFVNQFDLQKANTTPLIKDYLLKPILANDICSILHDYLRAKQK</sequence>
<evidence type="ECO:0000313" key="5">
    <source>
        <dbReference type="EMBL" id="MDJ1482690.1"/>
    </source>
</evidence>
<dbReference type="Pfam" id="PF00072">
    <property type="entry name" value="Response_reg"/>
    <property type="match status" value="1"/>
</dbReference>
<evidence type="ECO:0000313" key="6">
    <source>
        <dbReference type="EMBL" id="MDJ1492900.1"/>
    </source>
</evidence>